<name>A0A7S0MYZ0_9CHLO</name>
<dbReference type="FunFam" id="3.30.428.10:FF:000005">
    <property type="entry name" value="Histidine triad nucleotide-binding protein 1"/>
    <property type="match status" value="1"/>
</dbReference>
<dbReference type="Pfam" id="PF01230">
    <property type="entry name" value="HIT"/>
    <property type="match status" value="1"/>
</dbReference>
<dbReference type="EMBL" id="HBFA01004728">
    <property type="protein sequence ID" value="CAD8652276.1"/>
    <property type="molecule type" value="Transcribed_RNA"/>
</dbReference>
<dbReference type="InterPro" id="IPR036265">
    <property type="entry name" value="HIT-like_sf"/>
</dbReference>
<feature type="domain" description="HIT" evidence="4">
    <location>
        <begin position="94"/>
        <end position="204"/>
    </location>
</feature>
<dbReference type="InterPro" id="IPR019808">
    <property type="entry name" value="Histidine_triad_CS"/>
</dbReference>
<evidence type="ECO:0000259" key="4">
    <source>
        <dbReference type="PROSITE" id="PS51084"/>
    </source>
</evidence>
<evidence type="ECO:0000313" key="5">
    <source>
        <dbReference type="EMBL" id="CAD8652276.1"/>
    </source>
</evidence>
<protein>
    <recommendedName>
        <fullName evidence="4">HIT domain-containing protein</fullName>
    </recommendedName>
</protein>
<reference evidence="5" key="1">
    <citation type="submission" date="2021-01" db="EMBL/GenBank/DDBJ databases">
        <authorList>
            <person name="Corre E."/>
            <person name="Pelletier E."/>
            <person name="Niang G."/>
            <person name="Scheremetjew M."/>
            <person name="Finn R."/>
            <person name="Kale V."/>
            <person name="Holt S."/>
            <person name="Cochrane G."/>
            <person name="Meng A."/>
            <person name="Brown T."/>
            <person name="Cohen L."/>
        </authorList>
    </citation>
    <scope>NUCLEOTIDE SEQUENCE</scope>
    <source>
        <strain evidence="5">CCMP722</strain>
    </source>
</reference>
<dbReference type="Gene3D" id="3.30.428.10">
    <property type="entry name" value="HIT-like"/>
    <property type="match status" value="1"/>
</dbReference>
<dbReference type="GO" id="GO:0047627">
    <property type="term" value="F:adenylylsulfatase activity"/>
    <property type="evidence" value="ECO:0007669"/>
    <property type="project" value="UniProtKB-ARBA"/>
</dbReference>
<evidence type="ECO:0000256" key="1">
    <source>
        <dbReference type="PIRSR" id="PIRSR601310-1"/>
    </source>
</evidence>
<feature type="active site" description="Tele-AMP-histidine intermediate" evidence="1">
    <location>
        <position position="190"/>
    </location>
</feature>
<organism evidence="5">
    <name type="scientific">Pyramimonas obovata</name>
    <dbReference type="NCBI Taxonomy" id="1411642"/>
    <lineage>
        <taxon>Eukaryota</taxon>
        <taxon>Viridiplantae</taxon>
        <taxon>Chlorophyta</taxon>
        <taxon>Pyramimonadophyceae</taxon>
        <taxon>Pyramimonadales</taxon>
        <taxon>Pyramimonadaceae</taxon>
        <taxon>Pyramimonas</taxon>
        <taxon>Pyramimonas incertae sedis</taxon>
    </lineage>
</organism>
<dbReference type="SUPFAM" id="SSF54197">
    <property type="entry name" value="HIT-like"/>
    <property type="match status" value="1"/>
</dbReference>
<dbReference type="PROSITE" id="PS00892">
    <property type="entry name" value="HIT_1"/>
    <property type="match status" value="1"/>
</dbReference>
<dbReference type="PRINTS" id="PR00332">
    <property type="entry name" value="HISTRIAD"/>
</dbReference>
<dbReference type="PROSITE" id="PS51084">
    <property type="entry name" value="HIT_2"/>
    <property type="match status" value="1"/>
</dbReference>
<evidence type="ECO:0000256" key="2">
    <source>
        <dbReference type="PIRSR" id="PIRSR601310-3"/>
    </source>
</evidence>
<dbReference type="CDD" id="cd01276">
    <property type="entry name" value="PKCI_related"/>
    <property type="match status" value="1"/>
</dbReference>
<sequence length="204" mass="21739">MRAALSLQRAASLRVPLRVQALCRHLASRPVTSLSARSSIAARIPTGITRHRTAATIKPEGTTASAEAAPMSAEEAAAIAAAAKGIPDSGDPTIFDKIIAKEIPATVVYEDDLCLAFRDVNPQAPVHILVIPKVRAGLTQLSKAVPEHKALLGHLMYTAQEVAKSEKLDAGFRLVINDGPEGCQSVYHLHIHILGGRQMKWPPG</sequence>
<accession>A0A7S0MYZ0</accession>
<dbReference type="PANTHER" id="PTHR23089">
    <property type="entry name" value="HISTIDINE TRIAD HIT PROTEIN"/>
    <property type="match status" value="1"/>
</dbReference>
<gene>
    <name evidence="5" type="ORF">POBO1169_LOCUS2408</name>
</gene>
<dbReference type="InterPro" id="IPR001310">
    <property type="entry name" value="Histidine_triad_HIT"/>
</dbReference>
<proteinExistence type="predicted"/>
<dbReference type="AlphaFoldDB" id="A0A7S0MYZ0"/>
<evidence type="ECO:0000256" key="3">
    <source>
        <dbReference type="PROSITE-ProRule" id="PRU00464"/>
    </source>
</evidence>
<dbReference type="InterPro" id="IPR011146">
    <property type="entry name" value="HIT-like"/>
</dbReference>
<feature type="short sequence motif" description="Histidine triad motif" evidence="2 3">
    <location>
        <begin position="188"/>
        <end position="192"/>
    </location>
</feature>